<comment type="caution">
    <text evidence="1">The sequence shown here is derived from an EMBL/GenBank/DDBJ whole genome shotgun (WGS) entry which is preliminary data.</text>
</comment>
<dbReference type="SUPFAM" id="SSF53187">
    <property type="entry name" value="Zn-dependent exopeptidases"/>
    <property type="match status" value="1"/>
</dbReference>
<keyword evidence="2" id="KW-1185">Reference proteome</keyword>
<reference evidence="1" key="1">
    <citation type="submission" date="2019-10" db="EMBL/GenBank/DDBJ databases">
        <title>Draft genome sequece of Microseira wollei NIES-4236.</title>
        <authorList>
            <person name="Yamaguchi H."/>
            <person name="Suzuki S."/>
            <person name="Kawachi M."/>
        </authorList>
    </citation>
    <scope>NUCLEOTIDE SEQUENCE</scope>
    <source>
        <strain evidence="1">NIES-4236</strain>
    </source>
</reference>
<dbReference type="EMBL" id="BLAY01000011">
    <property type="protein sequence ID" value="GET36280.1"/>
    <property type="molecule type" value="Genomic_DNA"/>
</dbReference>
<organism evidence="1 2">
    <name type="scientific">Microseira wollei NIES-4236</name>
    <dbReference type="NCBI Taxonomy" id="2530354"/>
    <lineage>
        <taxon>Bacteria</taxon>
        <taxon>Bacillati</taxon>
        <taxon>Cyanobacteriota</taxon>
        <taxon>Cyanophyceae</taxon>
        <taxon>Oscillatoriophycideae</taxon>
        <taxon>Aerosakkonematales</taxon>
        <taxon>Aerosakkonemataceae</taxon>
        <taxon>Microseira</taxon>
    </lineage>
</organism>
<proteinExistence type="predicted"/>
<protein>
    <submittedName>
        <fullName evidence="1">Uncharacterized protein</fullName>
    </submittedName>
</protein>
<dbReference type="AlphaFoldDB" id="A0AAV3X887"/>
<dbReference type="RefSeq" id="WP_226575606.1">
    <property type="nucleotide sequence ID" value="NZ_BLAY01000011.1"/>
</dbReference>
<gene>
    <name evidence="1" type="ORF">MiSe_10280</name>
</gene>
<dbReference type="Proteomes" id="UP001050975">
    <property type="component" value="Unassembled WGS sequence"/>
</dbReference>
<evidence type="ECO:0000313" key="1">
    <source>
        <dbReference type="EMBL" id="GET36280.1"/>
    </source>
</evidence>
<dbReference type="Gene3D" id="3.40.630.10">
    <property type="entry name" value="Zn peptidases"/>
    <property type="match status" value="1"/>
</dbReference>
<name>A0AAV3X887_9CYAN</name>
<evidence type="ECO:0000313" key="2">
    <source>
        <dbReference type="Proteomes" id="UP001050975"/>
    </source>
</evidence>
<sequence>MTQFAELIVTCCKLSELELRSYIKEVLASRNFSIQEDRYLSQRSGEFSSIHNLLAIRGNPKVCLVSHTDVCRDHAQLQGIPPKGTARDYIVNPAIKNLMHFENLVAVIQDESCLAQVGGDDRVGVANALWLAVTTDSPLGILLTTDEEIGLVSAKQVDFPELIDFELLVQIDRGNQPHQEIVTEIFATQICEEFLAKSLVDLSIKKGKPRQEVVGRGTDVFAIKYNGRCKNAINLTCGYHNSYGSNPAEYIVLHEAEETMEYVKDIIEFMENEYEK</sequence>
<accession>A0AAV3X887</accession>